<evidence type="ECO:0000313" key="2">
    <source>
        <dbReference type="EMBL" id="KAF2644094.1"/>
    </source>
</evidence>
<proteinExistence type="predicted"/>
<dbReference type="EMBL" id="MU006779">
    <property type="protein sequence ID" value="KAF2644094.1"/>
    <property type="molecule type" value="Genomic_DNA"/>
</dbReference>
<dbReference type="InterPro" id="IPR013154">
    <property type="entry name" value="ADH-like_N"/>
</dbReference>
<name>A0A6A6SD34_9PLEO</name>
<dbReference type="GO" id="GO:0016491">
    <property type="term" value="F:oxidoreductase activity"/>
    <property type="evidence" value="ECO:0007669"/>
    <property type="project" value="TreeGrafter"/>
</dbReference>
<dbReference type="Proteomes" id="UP000799753">
    <property type="component" value="Unassembled WGS sequence"/>
</dbReference>
<dbReference type="InterPro" id="IPR036291">
    <property type="entry name" value="NAD(P)-bd_dom_sf"/>
</dbReference>
<dbReference type="GO" id="GO:0005739">
    <property type="term" value="C:mitochondrion"/>
    <property type="evidence" value="ECO:0007669"/>
    <property type="project" value="TreeGrafter"/>
</dbReference>
<evidence type="ECO:0000313" key="3">
    <source>
        <dbReference type="Proteomes" id="UP000799753"/>
    </source>
</evidence>
<sequence length="279" mass="29346">MSKSYKALSHASPNSLLTLTELPTPSSVPLGSTLIRPLLTNFASYARCLVDGKYVRPIGFPFIPGHSCVARIEAVPSDATKINPGNIVWVDSLIVGRDDPDVKFLIGFWNGATPESRKLSADAWPNGFFAERAVVPIENCFVLPPMLFRSRNEGGLDYQVRDMAALSFILVCFAGLVEAGPGPGKTIIVAPATGKFSGGAVLAALALGAKVVAASRNEAKLSTLFALPYATERLSTVQMTGDIDADAAALLKATAGDGKGAHAFYGRPSCSSSQRTSLS</sequence>
<organism evidence="2 3">
    <name type="scientific">Massarina eburnea CBS 473.64</name>
    <dbReference type="NCBI Taxonomy" id="1395130"/>
    <lineage>
        <taxon>Eukaryota</taxon>
        <taxon>Fungi</taxon>
        <taxon>Dikarya</taxon>
        <taxon>Ascomycota</taxon>
        <taxon>Pezizomycotina</taxon>
        <taxon>Dothideomycetes</taxon>
        <taxon>Pleosporomycetidae</taxon>
        <taxon>Pleosporales</taxon>
        <taxon>Massarineae</taxon>
        <taxon>Massarinaceae</taxon>
        <taxon>Massarina</taxon>
    </lineage>
</organism>
<protein>
    <recommendedName>
        <fullName evidence="1">Alcohol dehydrogenase-like N-terminal domain-containing protein</fullName>
    </recommendedName>
</protein>
<gene>
    <name evidence="2" type="ORF">P280DRAFT_537818</name>
</gene>
<dbReference type="Pfam" id="PF08240">
    <property type="entry name" value="ADH_N"/>
    <property type="match status" value="1"/>
</dbReference>
<reference evidence="2" key="1">
    <citation type="journal article" date="2020" name="Stud. Mycol.">
        <title>101 Dothideomycetes genomes: a test case for predicting lifestyles and emergence of pathogens.</title>
        <authorList>
            <person name="Haridas S."/>
            <person name="Albert R."/>
            <person name="Binder M."/>
            <person name="Bloem J."/>
            <person name="Labutti K."/>
            <person name="Salamov A."/>
            <person name="Andreopoulos B."/>
            <person name="Baker S."/>
            <person name="Barry K."/>
            <person name="Bills G."/>
            <person name="Bluhm B."/>
            <person name="Cannon C."/>
            <person name="Castanera R."/>
            <person name="Culley D."/>
            <person name="Daum C."/>
            <person name="Ezra D."/>
            <person name="Gonzalez J."/>
            <person name="Henrissat B."/>
            <person name="Kuo A."/>
            <person name="Liang C."/>
            <person name="Lipzen A."/>
            <person name="Lutzoni F."/>
            <person name="Magnuson J."/>
            <person name="Mondo S."/>
            <person name="Nolan M."/>
            <person name="Ohm R."/>
            <person name="Pangilinan J."/>
            <person name="Park H.-J."/>
            <person name="Ramirez L."/>
            <person name="Alfaro M."/>
            <person name="Sun H."/>
            <person name="Tritt A."/>
            <person name="Yoshinaga Y."/>
            <person name="Zwiers L.-H."/>
            <person name="Turgeon B."/>
            <person name="Goodwin S."/>
            <person name="Spatafora J."/>
            <person name="Crous P."/>
            <person name="Grigoriev I."/>
        </authorList>
    </citation>
    <scope>NUCLEOTIDE SEQUENCE</scope>
    <source>
        <strain evidence="2">CBS 473.64</strain>
    </source>
</reference>
<accession>A0A6A6SD34</accession>
<keyword evidence="3" id="KW-1185">Reference proteome</keyword>
<feature type="domain" description="Alcohol dehydrogenase-like N-terminal" evidence="1">
    <location>
        <begin position="51"/>
        <end position="144"/>
    </location>
</feature>
<dbReference type="AlphaFoldDB" id="A0A6A6SD34"/>
<dbReference type="InterPro" id="IPR011032">
    <property type="entry name" value="GroES-like_sf"/>
</dbReference>
<evidence type="ECO:0000259" key="1">
    <source>
        <dbReference type="Pfam" id="PF08240"/>
    </source>
</evidence>
<dbReference type="SUPFAM" id="SSF50129">
    <property type="entry name" value="GroES-like"/>
    <property type="match status" value="1"/>
</dbReference>
<dbReference type="OrthoDB" id="5407715at2759"/>
<dbReference type="Gene3D" id="3.40.50.720">
    <property type="entry name" value="NAD(P)-binding Rossmann-like Domain"/>
    <property type="match status" value="1"/>
</dbReference>
<dbReference type="InterPro" id="IPR051397">
    <property type="entry name" value="Zn-ADH-like_protein"/>
</dbReference>
<dbReference type="SUPFAM" id="SSF51735">
    <property type="entry name" value="NAD(P)-binding Rossmann-fold domains"/>
    <property type="match status" value="1"/>
</dbReference>
<dbReference type="PANTHER" id="PTHR43677">
    <property type="entry name" value="SHORT-CHAIN DEHYDROGENASE/REDUCTASE"/>
    <property type="match status" value="1"/>
</dbReference>
<dbReference type="Gene3D" id="3.90.180.10">
    <property type="entry name" value="Medium-chain alcohol dehydrogenases, catalytic domain"/>
    <property type="match status" value="1"/>
</dbReference>
<dbReference type="PANTHER" id="PTHR43677:SF4">
    <property type="entry name" value="QUINONE OXIDOREDUCTASE-LIKE PROTEIN 2"/>
    <property type="match status" value="1"/>
</dbReference>